<name>A0AAW0PXJ5_9GOBI</name>
<organism evidence="4 5">
    <name type="scientific">Mugilogobius chulae</name>
    <name type="common">yellowstripe goby</name>
    <dbReference type="NCBI Taxonomy" id="88201"/>
    <lineage>
        <taxon>Eukaryota</taxon>
        <taxon>Metazoa</taxon>
        <taxon>Chordata</taxon>
        <taxon>Craniata</taxon>
        <taxon>Vertebrata</taxon>
        <taxon>Euteleostomi</taxon>
        <taxon>Actinopterygii</taxon>
        <taxon>Neopterygii</taxon>
        <taxon>Teleostei</taxon>
        <taxon>Neoteleostei</taxon>
        <taxon>Acanthomorphata</taxon>
        <taxon>Gobiaria</taxon>
        <taxon>Gobiiformes</taxon>
        <taxon>Gobioidei</taxon>
        <taxon>Gobiidae</taxon>
        <taxon>Gobionellinae</taxon>
        <taxon>Mugilogobius</taxon>
    </lineage>
</organism>
<dbReference type="Proteomes" id="UP001460270">
    <property type="component" value="Unassembled WGS sequence"/>
</dbReference>
<evidence type="ECO:0000256" key="1">
    <source>
        <dbReference type="PROSITE-ProRule" id="PRU00042"/>
    </source>
</evidence>
<dbReference type="Pfam" id="PF00096">
    <property type="entry name" value="zf-C2H2"/>
    <property type="match status" value="1"/>
</dbReference>
<dbReference type="FunFam" id="3.30.160.60:FF:001384">
    <property type="entry name" value="Zinc finger protein"/>
    <property type="match status" value="1"/>
</dbReference>
<dbReference type="Pfam" id="PF12874">
    <property type="entry name" value="zf-met"/>
    <property type="match status" value="1"/>
</dbReference>
<sequence length="123" mass="14027">MHAESKQFTCDECGKSYTQRKILKIHKRVHECDKICYSAKSFKAHLRSHRREDENDGKLDFDGQKCGDGLAVFSFDNIALKQLEIKLRRVEMVVALGERHRSDSGPGSGPHRSRRAVEGCCHL</sequence>
<feature type="domain" description="C2H2-type" evidence="3">
    <location>
        <begin position="8"/>
        <end position="35"/>
    </location>
</feature>
<accession>A0AAW0PXJ5</accession>
<dbReference type="InterPro" id="IPR036236">
    <property type="entry name" value="Znf_C2H2_sf"/>
</dbReference>
<dbReference type="InterPro" id="IPR013087">
    <property type="entry name" value="Znf_C2H2_type"/>
</dbReference>
<dbReference type="AlphaFoldDB" id="A0AAW0PXJ5"/>
<dbReference type="SMART" id="SM00355">
    <property type="entry name" value="ZnF_C2H2"/>
    <property type="match status" value="2"/>
</dbReference>
<dbReference type="SUPFAM" id="SSF57667">
    <property type="entry name" value="beta-beta-alpha zinc fingers"/>
    <property type="match status" value="1"/>
</dbReference>
<dbReference type="GO" id="GO:0008270">
    <property type="term" value="F:zinc ion binding"/>
    <property type="evidence" value="ECO:0007669"/>
    <property type="project" value="UniProtKB-KW"/>
</dbReference>
<dbReference type="Gene3D" id="3.30.160.60">
    <property type="entry name" value="Classic Zinc Finger"/>
    <property type="match status" value="1"/>
</dbReference>
<keyword evidence="5" id="KW-1185">Reference proteome</keyword>
<proteinExistence type="predicted"/>
<dbReference type="PROSITE" id="PS50157">
    <property type="entry name" value="ZINC_FINGER_C2H2_2"/>
    <property type="match status" value="1"/>
</dbReference>
<dbReference type="PROSITE" id="PS00028">
    <property type="entry name" value="ZINC_FINGER_C2H2_1"/>
    <property type="match status" value="1"/>
</dbReference>
<keyword evidence="1" id="KW-0862">Zinc</keyword>
<reference evidence="5" key="1">
    <citation type="submission" date="2024-04" db="EMBL/GenBank/DDBJ databases">
        <title>Salinicola lusitanus LLJ914,a marine bacterium isolated from the Okinawa Trough.</title>
        <authorList>
            <person name="Li J."/>
        </authorList>
    </citation>
    <scope>NUCLEOTIDE SEQUENCE [LARGE SCALE GENOMIC DNA]</scope>
</reference>
<evidence type="ECO:0000256" key="2">
    <source>
        <dbReference type="SAM" id="MobiDB-lite"/>
    </source>
</evidence>
<evidence type="ECO:0000313" key="4">
    <source>
        <dbReference type="EMBL" id="KAK7939459.1"/>
    </source>
</evidence>
<keyword evidence="1" id="KW-0863">Zinc-finger</keyword>
<gene>
    <name evidence="4" type="ORF">WMY93_002785</name>
</gene>
<protein>
    <recommendedName>
        <fullName evidence="3">C2H2-type domain-containing protein</fullName>
    </recommendedName>
</protein>
<feature type="region of interest" description="Disordered" evidence="2">
    <location>
        <begin position="99"/>
        <end position="123"/>
    </location>
</feature>
<evidence type="ECO:0000259" key="3">
    <source>
        <dbReference type="PROSITE" id="PS50157"/>
    </source>
</evidence>
<evidence type="ECO:0000313" key="5">
    <source>
        <dbReference type="Proteomes" id="UP001460270"/>
    </source>
</evidence>
<comment type="caution">
    <text evidence="4">The sequence shown here is derived from an EMBL/GenBank/DDBJ whole genome shotgun (WGS) entry which is preliminary data.</text>
</comment>
<keyword evidence="1" id="KW-0479">Metal-binding</keyword>
<dbReference type="EMBL" id="JBBPFD010000002">
    <property type="protein sequence ID" value="KAK7939459.1"/>
    <property type="molecule type" value="Genomic_DNA"/>
</dbReference>